<keyword evidence="3" id="KW-1133">Transmembrane helix</keyword>
<comment type="subcellular location">
    <subcellularLocation>
        <location evidence="1">Membrane</location>
        <topology evidence="1">Single-pass membrane protein</topology>
    </subcellularLocation>
</comment>
<dbReference type="PANTHER" id="PTHR15407:SF28">
    <property type="entry name" value="RIBITOL-5-PHOSPHATE TRANSFERASE FKTN"/>
    <property type="match status" value="1"/>
</dbReference>
<keyword evidence="4" id="KW-0472">Membrane</keyword>
<dbReference type="Pfam" id="PF04991">
    <property type="entry name" value="LicD"/>
    <property type="match status" value="2"/>
</dbReference>
<evidence type="ECO:0000256" key="3">
    <source>
        <dbReference type="ARBA" id="ARBA00022989"/>
    </source>
</evidence>
<dbReference type="STRING" id="1035309.A0A2C5WQ18"/>
<evidence type="ECO:0000256" key="4">
    <source>
        <dbReference type="ARBA" id="ARBA00023136"/>
    </source>
</evidence>
<feature type="chain" id="PRO_5012541644" evidence="5">
    <location>
        <begin position="19"/>
        <end position="245"/>
    </location>
</feature>
<comment type="caution">
    <text evidence="7">The sequence shown here is derived from an EMBL/GenBank/DDBJ whole genome shotgun (WGS) entry which is preliminary data.</text>
</comment>
<dbReference type="InterPro" id="IPR009644">
    <property type="entry name" value="FKTN/MNN4/W02B3.4-1"/>
</dbReference>
<keyword evidence="2" id="KW-0812">Transmembrane</keyword>
<dbReference type="GO" id="GO:0009100">
    <property type="term" value="P:glycoprotein metabolic process"/>
    <property type="evidence" value="ECO:0007669"/>
    <property type="project" value="UniProtKB-ARBA"/>
</dbReference>
<feature type="signal peptide" evidence="5">
    <location>
        <begin position="1"/>
        <end position="18"/>
    </location>
</feature>
<keyword evidence="8" id="KW-1185">Reference proteome</keyword>
<keyword evidence="5" id="KW-0732">Signal</keyword>
<feature type="domain" description="LicD/FKTN/FKRP nucleotidyltransferase" evidence="6">
    <location>
        <begin position="64"/>
        <end position="171"/>
    </location>
</feature>
<sequence>MRFLHLLGLAFAATPISAWKYFHEPGGSLELGHYDARYFNETVSYNDHLPALRYLIRSYLKTLREHNVETWIAHGSLLGWWWNGQIMPWDYDLDVQVSSSTLFWLGDNMNRTEHEYTYEENGKSKTKHYLLDVNPFHSQLTRGNGHNIIDARWIDMSNGMFIDITGVAERDPVQSPGIWSCRNNHRYKTTDLYPMRYTEFEGVPTMVPYNFERILIDEYSVNALVTTEWLGHRWSPESKKWLKVQ</sequence>
<dbReference type="PANTHER" id="PTHR15407">
    <property type="entry name" value="FUKUTIN-RELATED"/>
    <property type="match status" value="1"/>
</dbReference>
<evidence type="ECO:0000256" key="2">
    <source>
        <dbReference type="ARBA" id="ARBA00022692"/>
    </source>
</evidence>
<accession>A0A2C5WQ18</accession>
<evidence type="ECO:0000259" key="6">
    <source>
        <dbReference type="Pfam" id="PF04991"/>
    </source>
</evidence>
<evidence type="ECO:0000313" key="8">
    <source>
        <dbReference type="Proteomes" id="UP000222788"/>
    </source>
</evidence>
<dbReference type="Proteomes" id="UP000222788">
    <property type="component" value="Unassembled WGS sequence"/>
</dbReference>
<dbReference type="InterPro" id="IPR007074">
    <property type="entry name" value="LicD/FKTN/FKRP_NTP_transf"/>
</dbReference>
<proteinExistence type="predicted"/>
<dbReference type="GO" id="GO:0016020">
    <property type="term" value="C:membrane"/>
    <property type="evidence" value="ECO:0007669"/>
    <property type="project" value="UniProtKB-SubCell"/>
</dbReference>
<evidence type="ECO:0000256" key="5">
    <source>
        <dbReference type="SAM" id="SignalP"/>
    </source>
</evidence>
<evidence type="ECO:0000256" key="1">
    <source>
        <dbReference type="ARBA" id="ARBA00004167"/>
    </source>
</evidence>
<gene>
    <name evidence="7" type="primary">MNN4</name>
    <name evidence="7" type="ORF">CFIMG_004469RA</name>
</gene>
<dbReference type="AlphaFoldDB" id="A0A2C5WQ18"/>
<organism evidence="7 8">
    <name type="scientific">Ceratocystis fimbriata CBS 114723</name>
    <dbReference type="NCBI Taxonomy" id="1035309"/>
    <lineage>
        <taxon>Eukaryota</taxon>
        <taxon>Fungi</taxon>
        <taxon>Dikarya</taxon>
        <taxon>Ascomycota</taxon>
        <taxon>Pezizomycotina</taxon>
        <taxon>Sordariomycetes</taxon>
        <taxon>Hypocreomycetidae</taxon>
        <taxon>Microascales</taxon>
        <taxon>Ceratocystidaceae</taxon>
        <taxon>Ceratocystis</taxon>
    </lineage>
</organism>
<reference evidence="7 8" key="2">
    <citation type="journal article" date="2013" name="IMA Fungus">
        <title>IMA Genome-F 1: Ceratocystis fimbriata: Draft nuclear genome sequence for the plant pathogen, Ceratocystis fimbriata.</title>
        <authorList>
            <person name="Wilken P.M."/>
            <person name="Steenkamp E.T."/>
            <person name="Wingfield M.J."/>
            <person name="de Beer Z.W."/>
            <person name="Wingfield B.D."/>
        </authorList>
    </citation>
    <scope>NUCLEOTIDE SEQUENCE [LARGE SCALE GENOMIC DNA]</scope>
    <source>
        <strain evidence="7 8">CBS 114723</strain>
    </source>
</reference>
<dbReference type="EMBL" id="APWK03000086">
    <property type="protein sequence ID" value="PHH51749.1"/>
    <property type="molecule type" value="Genomic_DNA"/>
</dbReference>
<protein>
    <submittedName>
        <fullName evidence="7">Protein MNN4</fullName>
    </submittedName>
</protein>
<reference evidence="7 8" key="1">
    <citation type="journal article" date="2013" name="Fungal Biol.">
        <title>Analysis of microsatellite markers in the genome of the plant pathogen Ceratocystis fimbriata.</title>
        <authorList>
            <person name="Simpson M.C."/>
            <person name="Wilken P.M."/>
            <person name="Coetzee M.P."/>
            <person name="Wingfield M.J."/>
            <person name="Wingfield B.D."/>
        </authorList>
    </citation>
    <scope>NUCLEOTIDE SEQUENCE [LARGE SCALE GENOMIC DNA]</scope>
    <source>
        <strain evidence="7 8">CBS 114723</strain>
    </source>
</reference>
<dbReference type="OrthoDB" id="444255at2759"/>
<evidence type="ECO:0000313" key="7">
    <source>
        <dbReference type="EMBL" id="PHH51749.1"/>
    </source>
</evidence>
<name>A0A2C5WQ18_9PEZI</name>
<feature type="domain" description="LicD/FKTN/FKRP nucleotidyltransferase" evidence="6">
    <location>
        <begin position="181"/>
        <end position="219"/>
    </location>
</feature>